<keyword evidence="10" id="KW-0408">Iron</keyword>
<feature type="binding site" evidence="10">
    <location>
        <position position="201"/>
    </location>
    <ligand>
        <name>Mn(2+)</name>
        <dbReference type="ChEBI" id="CHEBI:29035"/>
    </ligand>
</feature>
<dbReference type="InterPro" id="IPR022616">
    <property type="entry name" value="Glyco_hydro_4_C"/>
</dbReference>
<dbReference type="Gene3D" id="3.90.110.10">
    <property type="entry name" value="Lactate dehydrogenase/glycoside hydrolase, family 4, C-terminal"/>
    <property type="match status" value="1"/>
</dbReference>
<evidence type="ECO:0000256" key="11">
    <source>
        <dbReference type="PIRSR" id="PIRSR601088-4"/>
    </source>
</evidence>
<evidence type="ECO:0000256" key="12">
    <source>
        <dbReference type="RuleBase" id="RU361152"/>
    </source>
</evidence>
<evidence type="ECO:0000256" key="4">
    <source>
        <dbReference type="ARBA" id="ARBA00022801"/>
    </source>
</evidence>
<evidence type="ECO:0000313" key="14">
    <source>
        <dbReference type="EMBL" id="SFN56786.1"/>
    </source>
</evidence>
<evidence type="ECO:0000256" key="2">
    <source>
        <dbReference type="ARBA" id="ARBA00011881"/>
    </source>
</evidence>
<keyword evidence="6 10" id="KW-0464">Manganese</keyword>
<evidence type="ECO:0000256" key="8">
    <source>
        <dbReference type="PIRSR" id="PIRSR601088-1"/>
    </source>
</evidence>
<keyword evidence="10" id="KW-0170">Cobalt</keyword>
<evidence type="ECO:0000313" key="15">
    <source>
        <dbReference type="Proteomes" id="UP000181899"/>
    </source>
</evidence>
<feature type="active site" description="Proton acceptor" evidence="8">
    <location>
        <position position="264"/>
    </location>
</feature>
<keyword evidence="5 12" id="KW-0520">NAD</keyword>
<dbReference type="STRING" id="398199.SAMN05421804_10220"/>
<feature type="site" description="Increases basicity of active site Tyr" evidence="11">
    <location>
        <position position="110"/>
    </location>
</feature>
<evidence type="ECO:0000259" key="13">
    <source>
        <dbReference type="Pfam" id="PF11975"/>
    </source>
</evidence>
<feature type="active site" description="Proton donor" evidence="8">
    <location>
        <position position="172"/>
    </location>
</feature>
<keyword evidence="3 10" id="KW-0479">Metal-binding</keyword>
<dbReference type="InterPro" id="IPR036291">
    <property type="entry name" value="NAD(P)-bd_dom_sf"/>
</dbReference>
<evidence type="ECO:0000256" key="3">
    <source>
        <dbReference type="ARBA" id="ARBA00022723"/>
    </source>
</evidence>
<dbReference type="AlphaFoldDB" id="A0A1I5A319"/>
<evidence type="ECO:0000256" key="5">
    <source>
        <dbReference type="ARBA" id="ARBA00023027"/>
    </source>
</evidence>
<comment type="cofactor">
    <cofactor evidence="12">
        <name>NAD(+)</name>
        <dbReference type="ChEBI" id="CHEBI:57540"/>
    </cofactor>
    <text evidence="12">Binds 1 NAD(+) per subunit.</text>
</comment>
<dbReference type="SUPFAM" id="SSF56327">
    <property type="entry name" value="LDH C-terminal domain-like"/>
    <property type="match status" value="1"/>
</dbReference>
<dbReference type="PANTHER" id="PTHR32092:SF14">
    <property type="entry name" value="MALTOSE-6'-PHOSPHATE GLUCOSIDASE"/>
    <property type="match status" value="1"/>
</dbReference>
<dbReference type="PANTHER" id="PTHR32092">
    <property type="entry name" value="6-PHOSPHO-BETA-GLUCOSIDASE-RELATED"/>
    <property type="match status" value="1"/>
</dbReference>
<evidence type="ECO:0000256" key="6">
    <source>
        <dbReference type="ARBA" id="ARBA00023211"/>
    </source>
</evidence>
<reference evidence="14 15" key="1">
    <citation type="submission" date="2016-10" db="EMBL/GenBank/DDBJ databases">
        <authorList>
            <person name="de Groot N.N."/>
        </authorList>
    </citation>
    <scope>NUCLEOTIDE SEQUENCE [LARGE SCALE GENOMIC DNA]</scope>
    <source>
        <strain evidence="14 15">ML2</strain>
    </source>
</reference>
<evidence type="ECO:0000256" key="10">
    <source>
        <dbReference type="PIRSR" id="PIRSR601088-3"/>
    </source>
</evidence>
<keyword evidence="4 12" id="KW-0378">Hydrolase</keyword>
<comment type="similarity">
    <text evidence="1 12">Belongs to the glycosyl hydrolase 4 family.</text>
</comment>
<evidence type="ECO:0000256" key="9">
    <source>
        <dbReference type="PIRSR" id="PIRSR601088-2"/>
    </source>
</evidence>
<sequence>MRKNPVITIAGAGSLRIPALIGSLIYYKETLPVAKIILFDIDEERLQRVRAYIDLTLKEYYSEAEVLFTTKEEEAYGDTDYVLCNMRVGVDTMRSVDEKIPLKYGLVGQETCGPGGFSYGMRSIGAMIDMVNTVRTYSKDTWILNYTNPAAIVAVALDKVFPEDKRIMNICDQPYSMIKSFAKILGEDMYDLEPRYFGLNHFGWFTSLKNAKTGEELLPKLKDYLMGHEFKPFNAEQRDPSWLKTYKNVNKLMQFFPEYVPNTYLQYYFFAEEIVQDSDPSFTRVDEAKLGREKKVLDILKKAETQGNLTDIPLMQGEVFGNLMVEVVDSIHNDLNKVFVVIGRNGDLIPNLPEDAMVELASYLGKEGAKMIPYGEVKPFYKGLIEGQYAYEKLTVESYLEKDYTKALQALTLNRSIVDPVKAKLVLDDLMDHSADYWALEKKEL</sequence>
<feature type="binding site" evidence="9">
    <location>
        <position position="94"/>
    </location>
    <ligand>
        <name>substrate</name>
    </ligand>
</feature>
<dbReference type="GO" id="GO:0046872">
    <property type="term" value="F:metal ion binding"/>
    <property type="evidence" value="ECO:0007669"/>
    <property type="project" value="UniProtKB-KW"/>
</dbReference>
<dbReference type="SUPFAM" id="SSF51735">
    <property type="entry name" value="NAD(P)-binding Rossmann-fold domains"/>
    <property type="match status" value="1"/>
</dbReference>
<dbReference type="Gene3D" id="3.40.50.720">
    <property type="entry name" value="NAD(P)-binding Rossmann-like Domain"/>
    <property type="match status" value="1"/>
</dbReference>
<dbReference type="GO" id="GO:0005975">
    <property type="term" value="P:carbohydrate metabolic process"/>
    <property type="evidence" value="ECO:0007669"/>
    <property type="project" value="InterPro"/>
</dbReference>
<feature type="binding site" evidence="9">
    <location>
        <position position="148"/>
    </location>
    <ligand>
        <name>substrate</name>
    </ligand>
</feature>
<dbReference type="InterPro" id="IPR015955">
    <property type="entry name" value="Lactate_DH/Glyco_Ohase_4_C"/>
</dbReference>
<keyword evidence="10" id="KW-0533">Nickel</keyword>
<name>A0A1I5A319_9CLOT</name>
<dbReference type="Pfam" id="PF11975">
    <property type="entry name" value="Glyco_hydro_4C"/>
    <property type="match status" value="1"/>
</dbReference>
<organism evidence="14 15">
    <name type="scientific">Proteiniclasticum ruminis</name>
    <dbReference type="NCBI Taxonomy" id="398199"/>
    <lineage>
        <taxon>Bacteria</taxon>
        <taxon>Bacillati</taxon>
        <taxon>Bacillota</taxon>
        <taxon>Clostridia</taxon>
        <taxon>Eubacteriales</taxon>
        <taxon>Clostridiaceae</taxon>
        <taxon>Proteiniclasticum</taxon>
    </lineage>
</organism>
<comment type="subunit">
    <text evidence="2">Homotetramer.</text>
</comment>
<dbReference type="RefSeq" id="WP_074911363.1">
    <property type="nucleotide sequence ID" value="NZ_FOVK01000002.1"/>
</dbReference>
<gene>
    <name evidence="14" type="ORF">SAMN04488695_102292</name>
</gene>
<dbReference type="GO" id="GO:0004553">
    <property type="term" value="F:hydrolase activity, hydrolyzing O-glycosyl compounds"/>
    <property type="evidence" value="ECO:0007669"/>
    <property type="project" value="InterPro"/>
</dbReference>
<dbReference type="InterPro" id="IPR001088">
    <property type="entry name" value="Glyco_hydro_4"/>
</dbReference>
<keyword evidence="15" id="KW-1185">Reference proteome</keyword>
<dbReference type="EMBL" id="FOVK01000002">
    <property type="protein sequence ID" value="SFN56786.1"/>
    <property type="molecule type" value="Genomic_DNA"/>
</dbReference>
<dbReference type="eggNOG" id="COG1486">
    <property type="taxonomic scope" value="Bacteria"/>
</dbReference>
<feature type="binding site" evidence="10">
    <location>
        <position position="171"/>
    </location>
    <ligand>
        <name>Mn(2+)</name>
        <dbReference type="ChEBI" id="CHEBI:29035"/>
    </ligand>
</feature>
<evidence type="ECO:0000256" key="7">
    <source>
        <dbReference type="ARBA" id="ARBA00023295"/>
    </source>
</evidence>
<evidence type="ECO:0000256" key="1">
    <source>
        <dbReference type="ARBA" id="ARBA00010141"/>
    </source>
</evidence>
<dbReference type="Proteomes" id="UP000181899">
    <property type="component" value="Unassembled WGS sequence"/>
</dbReference>
<feature type="binding site" evidence="9">
    <location>
        <position position="284"/>
    </location>
    <ligand>
        <name>substrate</name>
    </ligand>
</feature>
<protein>
    <submittedName>
        <fullName evidence="14">Maltose-6'-phosphate glucosidase</fullName>
    </submittedName>
</protein>
<accession>A0A1I5A319</accession>
<proteinExistence type="inferred from homology"/>
<keyword evidence="7 12" id="KW-0326">Glycosidase</keyword>
<dbReference type="GO" id="GO:0016616">
    <property type="term" value="F:oxidoreductase activity, acting on the CH-OH group of donors, NAD or NADP as acceptor"/>
    <property type="evidence" value="ECO:0007669"/>
    <property type="project" value="InterPro"/>
</dbReference>
<dbReference type="OrthoDB" id="9808275at2"/>
<dbReference type="PRINTS" id="PR00732">
    <property type="entry name" value="GLHYDRLASE4"/>
</dbReference>
<feature type="domain" description="Glycosyl hydrolase family 4 C-terminal" evidence="13">
    <location>
        <begin position="196"/>
        <end position="415"/>
    </location>
</feature>
<dbReference type="Pfam" id="PF02056">
    <property type="entry name" value="Glyco_hydro_4"/>
    <property type="match status" value="1"/>
</dbReference>